<keyword evidence="3" id="KW-1185">Reference proteome</keyword>
<accession>A0A2H4Q250</accession>
<dbReference type="GeneID" id="35002461"/>
<accession>A0A1H6V2D6</accession>
<reference evidence="2 3" key="1">
    <citation type="submission" date="2016-10" db="EMBL/GenBank/DDBJ databases">
        <authorList>
            <person name="de Groot N.N."/>
        </authorList>
    </citation>
    <scope>NUCLEOTIDE SEQUENCE [LARGE SCALE GENOMIC DNA]</scope>
    <source>
        <strain evidence="2 3">DSM 22187</strain>
    </source>
</reference>
<evidence type="ECO:0000256" key="1">
    <source>
        <dbReference type="SAM" id="Phobius"/>
    </source>
</evidence>
<dbReference type="OrthoDB" id="339081at2157"/>
<dbReference type="STRING" id="1073996.SAMN05444271_11318"/>
<dbReference type="Proteomes" id="UP000198888">
    <property type="component" value="Unassembled WGS sequence"/>
</dbReference>
<dbReference type="RefSeq" id="WP_089672687.1">
    <property type="nucleotide sequence ID" value="NZ_CP024845.1"/>
</dbReference>
<keyword evidence="1" id="KW-0812">Transmembrane</keyword>
<gene>
    <name evidence="2" type="ORF">SAMN05444271_11318</name>
</gene>
<evidence type="ECO:0000313" key="3">
    <source>
        <dbReference type="Proteomes" id="UP000198888"/>
    </source>
</evidence>
<dbReference type="KEGG" id="hae:halTADL_1673"/>
<keyword evidence="1" id="KW-0472">Membrane</keyword>
<feature type="transmembrane region" description="Helical" evidence="1">
    <location>
        <begin position="56"/>
        <end position="79"/>
    </location>
</feature>
<proteinExistence type="predicted"/>
<dbReference type="AlphaFoldDB" id="A0A1H6V2D6"/>
<dbReference type="EMBL" id="FNYR01000013">
    <property type="protein sequence ID" value="SEI94780.1"/>
    <property type="molecule type" value="Genomic_DNA"/>
</dbReference>
<name>A0A1H6V2D6_9EURY</name>
<protein>
    <submittedName>
        <fullName evidence="2">Uncharacterized protein</fullName>
    </submittedName>
</protein>
<keyword evidence="1" id="KW-1133">Transmembrane helix</keyword>
<sequence>MEVFISSGTHIDEVSGRVDAINQHLESPDVVFGEAGEATRTGQIRVITHLFPRAPLISLGAAFLVLVAYPIGGLILSIVSGGSKGRDKDIMQRIKNEHGAEIQEIDLVHPALPIYENPLRWAFLNWGPLVAVPLFASRYYSLLGTIYISTLVLLMTTLVLFIIMLYFVNSRREDAMAGTIQSHTDDVDSACIVLGEGHHWGVGERLVSHEGIDVINPTPLNPDWSTKLGRYIWKLFDQIRAVQK</sequence>
<feature type="transmembrane region" description="Helical" evidence="1">
    <location>
        <begin position="146"/>
        <end position="168"/>
    </location>
</feature>
<organism evidence="2 3">
    <name type="scientific">Halohasta litchfieldiae</name>
    <dbReference type="NCBI Taxonomy" id="1073996"/>
    <lineage>
        <taxon>Archaea</taxon>
        <taxon>Methanobacteriati</taxon>
        <taxon>Methanobacteriota</taxon>
        <taxon>Stenosarchaea group</taxon>
        <taxon>Halobacteria</taxon>
        <taxon>Halobacteriales</taxon>
        <taxon>Haloferacaceae</taxon>
        <taxon>Halohasta</taxon>
    </lineage>
</organism>
<evidence type="ECO:0000313" key="2">
    <source>
        <dbReference type="EMBL" id="SEI94780.1"/>
    </source>
</evidence>